<dbReference type="Gene3D" id="3.90.550.10">
    <property type="entry name" value="Spore Coat Polysaccharide Biosynthesis Protein SpsA, Chain A"/>
    <property type="match status" value="1"/>
</dbReference>
<proteinExistence type="predicted"/>
<keyword evidence="2" id="KW-1185">Reference proteome</keyword>
<name>W4Q7Z0_9BACI</name>
<dbReference type="Proteomes" id="UP000018890">
    <property type="component" value="Unassembled WGS sequence"/>
</dbReference>
<dbReference type="InterPro" id="IPR029044">
    <property type="entry name" value="Nucleotide-diphossugar_trans"/>
</dbReference>
<evidence type="ECO:0000313" key="2">
    <source>
        <dbReference type="Proteomes" id="UP000018890"/>
    </source>
</evidence>
<protein>
    <recommendedName>
        <fullName evidence="3">Glycosyltransferase</fullName>
    </recommendedName>
</protein>
<dbReference type="STRING" id="1236970.JCM9140_4399"/>
<dbReference type="SUPFAM" id="SSF53448">
    <property type="entry name" value="Nucleotide-diphospho-sugar transferases"/>
    <property type="match status" value="1"/>
</dbReference>
<accession>W4Q7Z0</accession>
<dbReference type="AlphaFoldDB" id="W4Q7Z0"/>
<comment type="caution">
    <text evidence="1">The sequence shown here is derived from an EMBL/GenBank/DDBJ whole genome shotgun (WGS) entry which is preliminary data.</text>
</comment>
<evidence type="ECO:0008006" key="3">
    <source>
        <dbReference type="Google" id="ProtNLM"/>
    </source>
</evidence>
<sequence length="200" mass="23829">MPNKLDLFYNSIRCLDDQIAILYSGYISYNFESRKEIKRYYPIKKGEIYYDLLYKNYLGGFSAVVIRRDVLIEVNGLDENLESRQDLDLYVRITKNYKVDYIDDCLVRYRVSNNDRISLNTLKRLRGNLKFNQNYISGKSDVSLKLKCRSGARIFAYAIVEKKWDITFKYISSFMMLMVLDFRYFLTMIKIIFTARKTIS</sequence>
<evidence type="ECO:0000313" key="1">
    <source>
        <dbReference type="EMBL" id="GAE28191.1"/>
    </source>
</evidence>
<gene>
    <name evidence="1" type="ORF">JCM9140_4399</name>
</gene>
<dbReference type="EMBL" id="BAUT01000087">
    <property type="protein sequence ID" value="GAE28191.1"/>
    <property type="molecule type" value="Genomic_DNA"/>
</dbReference>
<organism evidence="1 2">
    <name type="scientific">Halalkalibacter wakoensis JCM 9140</name>
    <dbReference type="NCBI Taxonomy" id="1236970"/>
    <lineage>
        <taxon>Bacteria</taxon>
        <taxon>Bacillati</taxon>
        <taxon>Bacillota</taxon>
        <taxon>Bacilli</taxon>
        <taxon>Bacillales</taxon>
        <taxon>Bacillaceae</taxon>
        <taxon>Halalkalibacter</taxon>
    </lineage>
</organism>
<reference evidence="1" key="1">
    <citation type="journal article" date="2014" name="Genome Announc.">
        <title>Draft Genome Sequences of Three Alkaliphilic Bacillus Strains, Bacillus wakoensis JCM 9140T, Bacillus akibai JCM 9157T, and Bacillus hemicellulosilyticus JCM 9152T.</title>
        <authorList>
            <person name="Yuki M."/>
            <person name="Oshima K."/>
            <person name="Suda W."/>
            <person name="Oshida Y."/>
            <person name="Kitamura K."/>
            <person name="Iida T."/>
            <person name="Hattori M."/>
            <person name="Ohkuma M."/>
        </authorList>
    </citation>
    <scope>NUCLEOTIDE SEQUENCE [LARGE SCALE GENOMIC DNA]</scope>
    <source>
        <strain evidence="1">JCM 9140</strain>
    </source>
</reference>